<evidence type="ECO:0000313" key="2">
    <source>
        <dbReference type="Proteomes" id="UP000708208"/>
    </source>
</evidence>
<comment type="caution">
    <text evidence="1">The sequence shown here is derived from an EMBL/GenBank/DDBJ whole genome shotgun (WGS) entry which is preliminary data.</text>
</comment>
<evidence type="ECO:0000313" key="1">
    <source>
        <dbReference type="EMBL" id="CAG7720719.1"/>
    </source>
</evidence>
<name>A0A8J2JSJ8_9HEXA</name>
<gene>
    <name evidence="1" type="ORF">AFUS01_LOCUS9984</name>
</gene>
<dbReference type="Proteomes" id="UP000708208">
    <property type="component" value="Unassembled WGS sequence"/>
</dbReference>
<sequence>YFWTPPLQRLCRPRYN</sequence>
<keyword evidence="2" id="KW-1185">Reference proteome</keyword>
<proteinExistence type="predicted"/>
<reference evidence="1" key="1">
    <citation type="submission" date="2021-06" db="EMBL/GenBank/DDBJ databases">
        <authorList>
            <person name="Hodson N. C."/>
            <person name="Mongue J. A."/>
            <person name="Jaron S. K."/>
        </authorList>
    </citation>
    <scope>NUCLEOTIDE SEQUENCE</scope>
</reference>
<protein>
    <submittedName>
        <fullName evidence="1">Uncharacterized protein</fullName>
    </submittedName>
</protein>
<accession>A0A8J2JSJ8</accession>
<dbReference type="AlphaFoldDB" id="A0A8J2JSJ8"/>
<organism evidence="1 2">
    <name type="scientific">Allacma fusca</name>
    <dbReference type="NCBI Taxonomy" id="39272"/>
    <lineage>
        <taxon>Eukaryota</taxon>
        <taxon>Metazoa</taxon>
        <taxon>Ecdysozoa</taxon>
        <taxon>Arthropoda</taxon>
        <taxon>Hexapoda</taxon>
        <taxon>Collembola</taxon>
        <taxon>Symphypleona</taxon>
        <taxon>Sminthuridae</taxon>
        <taxon>Allacma</taxon>
    </lineage>
</organism>
<dbReference type="EMBL" id="CAJVCH010073131">
    <property type="protein sequence ID" value="CAG7720719.1"/>
    <property type="molecule type" value="Genomic_DNA"/>
</dbReference>
<feature type="non-terminal residue" evidence="1">
    <location>
        <position position="1"/>
    </location>
</feature>